<evidence type="ECO:0000313" key="2">
    <source>
        <dbReference type="EMBL" id="TYH00265.1"/>
    </source>
</evidence>
<evidence type="ECO:0000256" key="1">
    <source>
        <dbReference type="SAM" id="MobiDB-lite"/>
    </source>
</evidence>
<reference evidence="2 3" key="1">
    <citation type="submission" date="2019-06" db="EMBL/GenBank/DDBJ databases">
        <title>WGS assembly of Gossypium darwinii.</title>
        <authorList>
            <person name="Chen Z.J."/>
            <person name="Sreedasyam A."/>
            <person name="Ando A."/>
            <person name="Song Q."/>
            <person name="De L."/>
            <person name="Hulse-Kemp A."/>
            <person name="Ding M."/>
            <person name="Ye W."/>
            <person name="Kirkbride R."/>
            <person name="Jenkins J."/>
            <person name="Plott C."/>
            <person name="Lovell J."/>
            <person name="Lin Y.-M."/>
            <person name="Vaughn R."/>
            <person name="Liu B."/>
            <person name="Li W."/>
            <person name="Simpson S."/>
            <person name="Scheffler B."/>
            <person name="Saski C."/>
            <person name="Grover C."/>
            <person name="Hu G."/>
            <person name="Conover J."/>
            <person name="Carlson J."/>
            <person name="Shu S."/>
            <person name="Boston L."/>
            <person name="Williams M."/>
            <person name="Peterson D."/>
            <person name="Mcgee K."/>
            <person name="Jones D."/>
            <person name="Wendel J."/>
            <person name="Stelly D."/>
            <person name="Grimwood J."/>
            <person name="Schmutz J."/>
        </authorList>
    </citation>
    <scope>NUCLEOTIDE SEQUENCE [LARGE SCALE GENOMIC DNA]</scope>
    <source>
        <strain evidence="2">1808015.09</strain>
    </source>
</reference>
<keyword evidence="3" id="KW-1185">Reference proteome</keyword>
<evidence type="ECO:0000313" key="3">
    <source>
        <dbReference type="Proteomes" id="UP000323506"/>
    </source>
</evidence>
<dbReference type="Proteomes" id="UP000323506">
    <property type="component" value="Chromosome A10"/>
</dbReference>
<protein>
    <submittedName>
        <fullName evidence="2">Uncharacterized protein</fullName>
    </submittedName>
</protein>
<proteinExistence type="predicted"/>
<accession>A0A5D2F2E9</accession>
<feature type="region of interest" description="Disordered" evidence="1">
    <location>
        <begin position="34"/>
        <end position="58"/>
    </location>
</feature>
<name>A0A5D2F2E9_GOSDA</name>
<sequence>MLAVKKQPTSCAAHDRDCLSSNCRRKLCVRRSLQETKPKNSKKNLKFLPETADNNVLG</sequence>
<dbReference type="EMBL" id="CM017697">
    <property type="protein sequence ID" value="TYH00265.1"/>
    <property type="molecule type" value="Genomic_DNA"/>
</dbReference>
<dbReference type="AlphaFoldDB" id="A0A5D2F2E9"/>
<organism evidence="2 3">
    <name type="scientific">Gossypium darwinii</name>
    <name type="common">Darwin's cotton</name>
    <name type="synonym">Gossypium barbadense var. darwinii</name>
    <dbReference type="NCBI Taxonomy" id="34276"/>
    <lineage>
        <taxon>Eukaryota</taxon>
        <taxon>Viridiplantae</taxon>
        <taxon>Streptophyta</taxon>
        <taxon>Embryophyta</taxon>
        <taxon>Tracheophyta</taxon>
        <taxon>Spermatophyta</taxon>
        <taxon>Magnoliopsida</taxon>
        <taxon>eudicotyledons</taxon>
        <taxon>Gunneridae</taxon>
        <taxon>Pentapetalae</taxon>
        <taxon>rosids</taxon>
        <taxon>malvids</taxon>
        <taxon>Malvales</taxon>
        <taxon>Malvaceae</taxon>
        <taxon>Malvoideae</taxon>
        <taxon>Gossypium</taxon>
    </lineage>
</organism>
<gene>
    <name evidence="2" type="ORF">ES288_A10G260700v1</name>
</gene>